<keyword evidence="2" id="KW-0863">Zinc-finger</keyword>
<feature type="domain" description="BAH" evidence="5">
    <location>
        <begin position="372"/>
        <end position="503"/>
    </location>
</feature>
<feature type="region of interest" description="Disordered" evidence="4">
    <location>
        <begin position="329"/>
        <end position="354"/>
    </location>
</feature>
<dbReference type="PANTHER" id="PTHR47527">
    <property type="entry name" value="RING/FYVE/PHD ZINC FINGER SUPERFAMILY PROTEIN"/>
    <property type="match status" value="1"/>
</dbReference>
<dbReference type="GO" id="GO:0008270">
    <property type="term" value="F:zinc ion binding"/>
    <property type="evidence" value="ECO:0007669"/>
    <property type="project" value="UniProtKB-KW"/>
</dbReference>
<dbReference type="InterPro" id="IPR043151">
    <property type="entry name" value="BAH_sf"/>
</dbReference>
<dbReference type="InterPro" id="IPR013083">
    <property type="entry name" value="Znf_RING/FYVE/PHD"/>
</dbReference>
<dbReference type="GO" id="GO:0003682">
    <property type="term" value="F:chromatin binding"/>
    <property type="evidence" value="ECO:0007669"/>
    <property type="project" value="InterPro"/>
</dbReference>
<keyword evidence="3" id="KW-0862">Zinc</keyword>
<protein>
    <recommendedName>
        <fullName evidence="5">BAH domain-containing protein</fullName>
    </recommendedName>
</protein>
<dbReference type="Gene3D" id="3.30.40.10">
    <property type="entry name" value="Zinc/RING finger domain, C3HC4 (zinc finger)"/>
    <property type="match status" value="1"/>
</dbReference>
<keyword evidence="1" id="KW-0479">Metal-binding</keyword>
<dbReference type="OrthoDB" id="787137at2759"/>
<accession>A0A835UTV8</accession>
<gene>
    <name evidence="6" type="ORF">HPP92_015255</name>
</gene>
<dbReference type="Gene3D" id="2.30.30.490">
    <property type="match status" value="1"/>
</dbReference>
<dbReference type="Proteomes" id="UP000639772">
    <property type="component" value="Chromosome 7"/>
</dbReference>
<evidence type="ECO:0000256" key="4">
    <source>
        <dbReference type="SAM" id="MobiDB-lite"/>
    </source>
</evidence>
<feature type="region of interest" description="Disordered" evidence="4">
    <location>
        <begin position="23"/>
        <end position="51"/>
    </location>
</feature>
<dbReference type="CDD" id="cd04370">
    <property type="entry name" value="BAH"/>
    <property type="match status" value="1"/>
</dbReference>
<dbReference type="AlphaFoldDB" id="A0A835UTV8"/>
<evidence type="ECO:0000313" key="7">
    <source>
        <dbReference type="Proteomes" id="UP000639772"/>
    </source>
</evidence>
<evidence type="ECO:0000313" key="6">
    <source>
        <dbReference type="EMBL" id="KAG0475569.1"/>
    </source>
</evidence>
<dbReference type="SUPFAM" id="SSF57903">
    <property type="entry name" value="FYVE/PHD zinc finger"/>
    <property type="match status" value="1"/>
</dbReference>
<reference evidence="6 7" key="1">
    <citation type="journal article" date="2020" name="Nat. Food">
        <title>A phased Vanilla planifolia genome enables genetic improvement of flavour and production.</title>
        <authorList>
            <person name="Hasing T."/>
            <person name="Tang H."/>
            <person name="Brym M."/>
            <person name="Khazi F."/>
            <person name="Huang T."/>
            <person name="Chambers A.H."/>
        </authorList>
    </citation>
    <scope>NUCLEOTIDE SEQUENCE [LARGE SCALE GENOMIC DNA]</scope>
    <source>
        <tissue evidence="6">Leaf</tissue>
    </source>
</reference>
<name>A0A835UTV8_VANPL</name>
<dbReference type="PROSITE" id="PS51038">
    <property type="entry name" value="BAH"/>
    <property type="match status" value="1"/>
</dbReference>
<evidence type="ECO:0000259" key="5">
    <source>
        <dbReference type="PROSITE" id="PS51038"/>
    </source>
</evidence>
<dbReference type="EMBL" id="JADCNM010000007">
    <property type="protein sequence ID" value="KAG0475569.1"/>
    <property type="molecule type" value="Genomic_DNA"/>
</dbReference>
<evidence type="ECO:0000256" key="3">
    <source>
        <dbReference type="ARBA" id="ARBA00022833"/>
    </source>
</evidence>
<dbReference type="InterPro" id="IPR001025">
    <property type="entry name" value="BAH_dom"/>
</dbReference>
<organism evidence="6 7">
    <name type="scientific">Vanilla planifolia</name>
    <name type="common">Vanilla</name>
    <dbReference type="NCBI Taxonomy" id="51239"/>
    <lineage>
        <taxon>Eukaryota</taxon>
        <taxon>Viridiplantae</taxon>
        <taxon>Streptophyta</taxon>
        <taxon>Embryophyta</taxon>
        <taxon>Tracheophyta</taxon>
        <taxon>Spermatophyta</taxon>
        <taxon>Magnoliopsida</taxon>
        <taxon>Liliopsida</taxon>
        <taxon>Asparagales</taxon>
        <taxon>Orchidaceae</taxon>
        <taxon>Vanilloideae</taxon>
        <taxon>Vanilleae</taxon>
        <taxon>Vanilla</taxon>
    </lineage>
</organism>
<evidence type="ECO:0000256" key="2">
    <source>
        <dbReference type="ARBA" id="ARBA00022771"/>
    </source>
</evidence>
<comment type="caution">
    <text evidence="6">The sequence shown here is derived from an EMBL/GenBank/DDBJ whole genome shotgun (WGS) entry which is preliminary data.</text>
</comment>
<feature type="compositionally biased region" description="Polar residues" evidence="4">
    <location>
        <begin position="24"/>
        <end position="43"/>
    </location>
</feature>
<evidence type="ECO:0000256" key="1">
    <source>
        <dbReference type="ARBA" id="ARBA00022723"/>
    </source>
</evidence>
<proteinExistence type="predicted"/>
<dbReference type="PANTHER" id="PTHR47527:SF3">
    <property type="entry name" value="RING_FYVE_PHD ZINC FINGER SUPERFAMILY PROTEIN"/>
    <property type="match status" value="1"/>
</dbReference>
<dbReference type="InterPro" id="IPR011011">
    <property type="entry name" value="Znf_FYVE_PHD"/>
</dbReference>
<dbReference type="InterPro" id="IPR019787">
    <property type="entry name" value="Znf_PHD-finger"/>
</dbReference>
<sequence>MSIAERLQHTMKKMEEPKEVEVSAHSSQQQSMGTVTISETKGPQRSLAGKTSHLVSTVGGFPSSTAVHVPTLASSISSTKQIPPSEVQPVVVKSSFGQDSPSTTAHVEVHQRLDARINGPTYFTLVRSTAVGNYLPEKASASGMSTSAALAAQSQANVESLLVCDACEKGTHLKCLPASGTKTIQKSDWHCQKCLLASNGKPFPPKYGRVTRNTVAKATSGGRVSALLEKKVEEKCTLGHQLHAWRKIVGWHLLQKEHKLDVLACKKLTKIYQKLVQRNLFPNLNELWIHNLRDVCHLHLRCKDMPLHLYPMLLKDDNAPTSIEVRENQTQETNKQVADEMEDASKISETSPRQVLEEGMNCEHRSQAIYENNLGNGSDVPSYSNTLMEETHAFDWVGDILESLWEDKEKFSKLATVNQYYLPRDLQEIVSQPLTPEKHEVYASDKTITILATSICGLCDVLSEEQFRIEANRTVEDNDDGKNLIYMCRWTVDVSKGSFNLSL</sequence>
<dbReference type="Pfam" id="PF00628">
    <property type="entry name" value="PHD"/>
    <property type="match status" value="1"/>
</dbReference>